<proteinExistence type="predicted"/>
<dbReference type="InterPro" id="IPR004104">
    <property type="entry name" value="Gfo/Idh/MocA-like_OxRdtase_C"/>
</dbReference>
<feature type="domain" description="Gfo/Idh/MocA-like oxidoreductase N-terminal" evidence="1">
    <location>
        <begin position="13"/>
        <end position="125"/>
    </location>
</feature>
<dbReference type="GeneID" id="68616495"/>
<dbReference type="Gene3D" id="3.40.50.720">
    <property type="entry name" value="NAD(P)-binding Rossmann-like Domain"/>
    <property type="match status" value="1"/>
</dbReference>
<protein>
    <submittedName>
        <fullName evidence="3">Gfo/Idh/MocA family oxidoreductase</fullName>
    </submittedName>
</protein>
<dbReference type="EMBL" id="BAABKX010000022">
    <property type="protein sequence ID" value="GAA5061949.1"/>
    <property type="molecule type" value="Genomic_DNA"/>
</dbReference>
<evidence type="ECO:0000259" key="1">
    <source>
        <dbReference type="Pfam" id="PF01408"/>
    </source>
</evidence>
<dbReference type="Gene3D" id="3.30.360.10">
    <property type="entry name" value="Dihydrodipicolinate Reductase, domain 2"/>
    <property type="match status" value="1"/>
</dbReference>
<feature type="domain" description="Gfo/Idh/MocA-like oxidoreductase C-terminal" evidence="2">
    <location>
        <begin position="171"/>
        <end position="342"/>
    </location>
</feature>
<dbReference type="RefSeq" id="WP_345412943.1">
    <property type="nucleotide sequence ID" value="NZ_BAABKX010000022.1"/>
</dbReference>
<evidence type="ECO:0000313" key="4">
    <source>
        <dbReference type="Proteomes" id="UP001501729"/>
    </source>
</evidence>
<dbReference type="InterPro" id="IPR000683">
    <property type="entry name" value="Gfo/Idh/MocA-like_OxRdtase_N"/>
</dbReference>
<dbReference type="SUPFAM" id="SSF51735">
    <property type="entry name" value="NAD(P)-binding Rossmann-fold domains"/>
    <property type="match status" value="1"/>
</dbReference>
<reference evidence="3 4" key="1">
    <citation type="journal article" date="2019" name="Int. J. Syst. Evol. Microbiol.">
        <title>The Global Catalogue of Microorganisms (GCM) 10K type strain sequencing project: providing services to taxonomists for standard genome sequencing and annotation.</title>
        <authorList>
            <consortium name="The Broad Institute Genomics Platform"/>
            <consortium name="The Broad Institute Genome Sequencing Center for Infectious Disease"/>
            <person name="Wu L."/>
            <person name="Ma J."/>
        </authorList>
    </citation>
    <scope>NUCLEOTIDE SEQUENCE [LARGE SCALE GENOMIC DNA]</scope>
    <source>
        <strain evidence="3 4">JCM 17504</strain>
    </source>
</reference>
<dbReference type="Proteomes" id="UP001501729">
    <property type="component" value="Unassembled WGS sequence"/>
</dbReference>
<sequence length="355" mass="39767">MMTYDIIHIGTSGWGEVWCKEFLPSAIDADLFNVVAAVDLSEEALKNAKNELGMPEDRCYTDIEEAFSEHEVDFCTNAVPPAARESIVDAAIDYNLDIFSEKPIAETLETSVRIAKKVEEADVKMGITMSHRFDRDKTTLRKYLRSNKPGPLDYLVCRFTANTRSSGSRYPALVEGGVHQLDILADLAESRCERLYAQTWHPEWGTGTEDGQALVNMTFENGVRATYEGTKTNAAGLNGWGHDYIRAECRDETVVLDRREIERFEYDSDDEGNWPGVKPGTGSEIPLLNSRNTWSHLWLIEQFIEWIEGGEPMVTNVQDNLQSMALVEAALLSSQTGDPVAVQKLLEDTEQSLTT</sequence>
<name>A0AAV3UP60_9EURY</name>
<dbReference type="InterPro" id="IPR036291">
    <property type="entry name" value="NAD(P)-bd_dom_sf"/>
</dbReference>
<dbReference type="GO" id="GO:0000166">
    <property type="term" value="F:nucleotide binding"/>
    <property type="evidence" value="ECO:0007669"/>
    <property type="project" value="InterPro"/>
</dbReference>
<accession>A0AAV3UP60</accession>
<dbReference type="Pfam" id="PF01408">
    <property type="entry name" value="GFO_IDH_MocA"/>
    <property type="match status" value="1"/>
</dbReference>
<dbReference type="SUPFAM" id="SSF55347">
    <property type="entry name" value="Glyceraldehyde-3-phosphate dehydrogenase-like, C-terminal domain"/>
    <property type="match status" value="1"/>
</dbReference>
<organism evidence="3 4">
    <name type="scientific">Haladaptatus pallidirubidus</name>
    <dbReference type="NCBI Taxonomy" id="1008152"/>
    <lineage>
        <taxon>Archaea</taxon>
        <taxon>Methanobacteriati</taxon>
        <taxon>Methanobacteriota</taxon>
        <taxon>Stenosarchaea group</taxon>
        <taxon>Halobacteria</taxon>
        <taxon>Halobacteriales</taxon>
        <taxon>Haladaptataceae</taxon>
        <taxon>Haladaptatus</taxon>
    </lineage>
</organism>
<dbReference type="Pfam" id="PF02894">
    <property type="entry name" value="GFO_IDH_MocA_C"/>
    <property type="match status" value="1"/>
</dbReference>
<dbReference type="AlphaFoldDB" id="A0AAV3UP60"/>
<dbReference type="InterPro" id="IPR051450">
    <property type="entry name" value="Gfo/Idh/MocA_Oxidoreductases"/>
</dbReference>
<evidence type="ECO:0000259" key="2">
    <source>
        <dbReference type="Pfam" id="PF02894"/>
    </source>
</evidence>
<gene>
    <name evidence="3" type="ORF">GCM10025751_48590</name>
</gene>
<comment type="caution">
    <text evidence="3">The sequence shown here is derived from an EMBL/GenBank/DDBJ whole genome shotgun (WGS) entry which is preliminary data.</text>
</comment>
<keyword evidence="4" id="KW-1185">Reference proteome</keyword>
<dbReference type="PANTHER" id="PTHR43377">
    <property type="entry name" value="BILIVERDIN REDUCTASE A"/>
    <property type="match status" value="1"/>
</dbReference>
<evidence type="ECO:0000313" key="3">
    <source>
        <dbReference type="EMBL" id="GAA5061949.1"/>
    </source>
</evidence>
<dbReference type="PANTHER" id="PTHR43377:SF1">
    <property type="entry name" value="BILIVERDIN REDUCTASE A"/>
    <property type="match status" value="1"/>
</dbReference>